<proteinExistence type="inferred from homology"/>
<dbReference type="InterPro" id="IPR036513">
    <property type="entry name" value="STAS_dom_sf"/>
</dbReference>
<evidence type="ECO:0000313" key="4">
    <source>
        <dbReference type="EMBL" id="GAA1801217.1"/>
    </source>
</evidence>
<dbReference type="PANTHER" id="PTHR33495">
    <property type="entry name" value="ANTI-SIGMA FACTOR ANTAGONIST TM_1081-RELATED-RELATED"/>
    <property type="match status" value="1"/>
</dbReference>
<gene>
    <name evidence="4" type="ORF">GCM10009682_23710</name>
</gene>
<protein>
    <recommendedName>
        <fullName evidence="2">Anti-sigma factor antagonist</fullName>
    </recommendedName>
</protein>
<evidence type="ECO:0000259" key="3">
    <source>
        <dbReference type="PROSITE" id="PS50801"/>
    </source>
</evidence>
<dbReference type="PANTHER" id="PTHR33495:SF2">
    <property type="entry name" value="ANTI-SIGMA FACTOR ANTAGONIST TM_1081-RELATED"/>
    <property type="match status" value="1"/>
</dbReference>
<evidence type="ECO:0000256" key="2">
    <source>
        <dbReference type="RuleBase" id="RU003749"/>
    </source>
</evidence>
<evidence type="ECO:0000256" key="1">
    <source>
        <dbReference type="ARBA" id="ARBA00009013"/>
    </source>
</evidence>
<comment type="similarity">
    <text evidence="1 2">Belongs to the anti-sigma-factor antagonist family.</text>
</comment>
<reference evidence="4 5" key="1">
    <citation type="journal article" date="2019" name="Int. J. Syst. Evol. Microbiol.">
        <title>The Global Catalogue of Microorganisms (GCM) 10K type strain sequencing project: providing services to taxonomists for standard genome sequencing and annotation.</title>
        <authorList>
            <consortium name="The Broad Institute Genomics Platform"/>
            <consortium name="The Broad Institute Genome Sequencing Center for Infectious Disease"/>
            <person name="Wu L."/>
            <person name="Ma J."/>
        </authorList>
    </citation>
    <scope>NUCLEOTIDE SEQUENCE [LARGE SCALE GENOMIC DNA]</scope>
    <source>
        <strain evidence="4 5">JCM 13250</strain>
    </source>
</reference>
<name>A0ABN2LWV6_9ACTN</name>
<dbReference type="InterPro" id="IPR002645">
    <property type="entry name" value="STAS_dom"/>
</dbReference>
<accession>A0ABN2LWV6</accession>
<dbReference type="Gene3D" id="3.30.750.24">
    <property type="entry name" value="STAS domain"/>
    <property type="match status" value="1"/>
</dbReference>
<dbReference type="Pfam" id="PF01740">
    <property type="entry name" value="STAS"/>
    <property type="match status" value="1"/>
</dbReference>
<dbReference type="NCBIfam" id="TIGR00377">
    <property type="entry name" value="ant_ant_sig"/>
    <property type="match status" value="1"/>
</dbReference>
<dbReference type="Proteomes" id="UP001500218">
    <property type="component" value="Unassembled WGS sequence"/>
</dbReference>
<organism evidence="4 5">
    <name type="scientific">Luedemannella flava</name>
    <dbReference type="NCBI Taxonomy" id="349316"/>
    <lineage>
        <taxon>Bacteria</taxon>
        <taxon>Bacillati</taxon>
        <taxon>Actinomycetota</taxon>
        <taxon>Actinomycetes</taxon>
        <taxon>Micromonosporales</taxon>
        <taxon>Micromonosporaceae</taxon>
        <taxon>Luedemannella</taxon>
    </lineage>
</organism>
<comment type="caution">
    <text evidence="4">The sequence shown here is derived from an EMBL/GenBank/DDBJ whole genome shotgun (WGS) entry which is preliminary data.</text>
</comment>
<dbReference type="RefSeq" id="WP_344129456.1">
    <property type="nucleotide sequence ID" value="NZ_BAAALT010000059.1"/>
</dbReference>
<sequence>MTLTINVDYIGNTTVIALDGELDLHSYRDVAELAAQNLTNGHLNVIIDLSRLNFCDSAGLRTFIRHRNNVQAKGGQLILAAPQHVVRRVLEISGLVDFFGCYETIDEARTCIEE</sequence>
<evidence type="ECO:0000313" key="5">
    <source>
        <dbReference type="Proteomes" id="UP001500218"/>
    </source>
</evidence>
<keyword evidence="5" id="KW-1185">Reference proteome</keyword>
<dbReference type="CDD" id="cd07043">
    <property type="entry name" value="STAS_anti-anti-sigma_factors"/>
    <property type="match status" value="1"/>
</dbReference>
<feature type="domain" description="STAS" evidence="3">
    <location>
        <begin position="3"/>
        <end position="112"/>
    </location>
</feature>
<dbReference type="InterPro" id="IPR003658">
    <property type="entry name" value="Anti-sigma_ant"/>
</dbReference>
<dbReference type="PROSITE" id="PS50801">
    <property type="entry name" value="STAS"/>
    <property type="match status" value="1"/>
</dbReference>
<dbReference type="SUPFAM" id="SSF52091">
    <property type="entry name" value="SpoIIaa-like"/>
    <property type="match status" value="1"/>
</dbReference>
<dbReference type="EMBL" id="BAAALT010000059">
    <property type="protein sequence ID" value="GAA1801217.1"/>
    <property type="molecule type" value="Genomic_DNA"/>
</dbReference>